<evidence type="ECO:0000313" key="3">
    <source>
        <dbReference type="EMBL" id="GFM32056.1"/>
    </source>
</evidence>
<evidence type="ECO:0000259" key="1">
    <source>
        <dbReference type="Pfam" id="PF09828"/>
    </source>
</evidence>
<dbReference type="InterPro" id="IPR046858">
    <property type="entry name" value="ChrB_N"/>
</dbReference>
<dbReference type="EMBL" id="BLVO01000004">
    <property type="protein sequence ID" value="GFM32056.1"/>
    <property type="molecule type" value="Genomic_DNA"/>
</dbReference>
<gene>
    <name evidence="3" type="primary">chrB</name>
    <name evidence="3" type="ORF">DSM101010T_04210</name>
</gene>
<feature type="domain" description="ChrB C-terminal" evidence="1">
    <location>
        <begin position="197"/>
        <end position="326"/>
    </location>
</feature>
<sequence length="334" mass="36738">MPSGNSLPPQIQPWLLCIHNIPPKPPYLRAKVARRLAALGAVAVKNSVYALPDLETQRDGLVWLSKEIEQGGGKAFVCKASFDGIEGGGYSDAHIRQLFVDAREADYRNLAAEYQPMLDSLASPGTDEEIEKRVREWSGQLRVRYEEILAIDFFGASGRGAIETMLSTAGAWLASHEQQGVAEQAPFDPEVYRNRVWVTRPGVHVDRIASAWLIKRFIDPAASFRFATGDEGDHGVRFDMVDGEFSHEGALCTFEVLLQRFGLGADSALTILGQIVHDIDLDEDAPARPESAGILALLNGVCLGTDVDEDRISAGSSMLDTLYEHFKRSTQRQL</sequence>
<proteinExistence type="predicted"/>
<comment type="caution">
    <text evidence="3">The sequence shown here is derived from an EMBL/GenBank/DDBJ whole genome shotgun (WGS) entry which is preliminary data.</text>
</comment>
<evidence type="ECO:0000259" key="2">
    <source>
        <dbReference type="Pfam" id="PF20229"/>
    </source>
</evidence>
<evidence type="ECO:0000313" key="4">
    <source>
        <dbReference type="Proteomes" id="UP000503840"/>
    </source>
</evidence>
<protein>
    <submittedName>
        <fullName evidence="3">ChrB protein</fullName>
    </submittedName>
</protein>
<dbReference type="Pfam" id="PF20229">
    <property type="entry name" value="ChrB_N"/>
    <property type="match status" value="1"/>
</dbReference>
<name>A0A7J0BEG4_9BACT</name>
<organism evidence="3 4">
    <name type="scientific">Desulfovibrio subterraneus</name>
    <dbReference type="NCBI Taxonomy" id="2718620"/>
    <lineage>
        <taxon>Bacteria</taxon>
        <taxon>Pseudomonadati</taxon>
        <taxon>Thermodesulfobacteriota</taxon>
        <taxon>Desulfovibrionia</taxon>
        <taxon>Desulfovibrionales</taxon>
        <taxon>Desulfovibrionaceae</taxon>
        <taxon>Desulfovibrio</taxon>
    </lineage>
</organism>
<keyword evidence="4" id="KW-1185">Reference proteome</keyword>
<reference evidence="3 4" key="1">
    <citation type="submission" date="2020-05" db="EMBL/GenBank/DDBJ databases">
        <title>Draft genome sequence of Desulfovibrio sp. strain HN2T.</title>
        <authorList>
            <person name="Ueno A."/>
            <person name="Tamazawa S."/>
            <person name="Tamamura S."/>
            <person name="Murakami T."/>
            <person name="Kiyama T."/>
            <person name="Inomata H."/>
            <person name="Amano Y."/>
            <person name="Miyakawa K."/>
            <person name="Tamaki H."/>
            <person name="Naganuma T."/>
            <person name="Kaneko K."/>
        </authorList>
    </citation>
    <scope>NUCLEOTIDE SEQUENCE [LARGE SCALE GENOMIC DNA]</scope>
    <source>
        <strain evidence="3 4">HN2</strain>
    </source>
</reference>
<dbReference type="Pfam" id="PF09828">
    <property type="entry name" value="ChrB_C"/>
    <property type="match status" value="1"/>
</dbReference>
<feature type="domain" description="ChrB N-terminal" evidence="2">
    <location>
        <begin position="29"/>
        <end position="122"/>
    </location>
</feature>
<accession>A0A7J0BEG4</accession>
<dbReference type="AlphaFoldDB" id="A0A7J0BEG4"/>
<dbReference type="Proteomes" id="UP000503840">
    <property type="component" value="Unassembled WGS sequence"/>
</dbReference>
<dbReference type="InterPro" id="IPR018634">
    <property type="entry name" value="ChrB_C"/>
</dbReference>